<sequence>SQFDVILYQTGLEFVEARLLVYKQNESVLEENIKLLNIDVQLRDTALATLRQKLDTTEKERDDLNVKLEKFQTSSKRLTDLLANQTSEKAGLGYNSQVFTKAMFDGDNYYTSESDCDSWPPSPILVAPIVPLRSNPDSKGSRRTKKACFVCKSMDHLIKDCDF</sequence>
<organism evidence="2">
    <name type="scientific">Tanacetum cinerariifolium</name>
    <name type="common">Dalmatian daisy</name>
    <name type="synonym">Chrysanthemum cinerariifolium</name>
    <dbReference type="NCBI Taxonomy" id="118510"/>
    <lineage>
        <taxon>Eukaryota</taxon>
        <taxon>Viridiplantae</taxon>
        <taxon>Streptophyta</taxon>
        <taxon>Embryophyta</taxon>
        <taxon>Tracheophyta</taxon>
        <taxon>Spermatophyta</taxon>
        <taxon>Magnoliopsida</taxon>
        <taxon>eudicotyledons</taxon>
        <taxon>Gunneridae</taxon>
        <taxon>Pentapetalae</taxon>
        <taxon>asterids</taxon>
        <taxon>campanulids</taxon>
        <taxon>Asterales</taxon>
        <taxon>Asteraceae</taxon>
        <taxon>Asteroideae</taxon>
        <taxon>Anthemideae</taxon>
        <taxon>Anthemidinae</taxon>
        <taxon>Tanacetum</taxon>
    </lineage>
</organism>
<name>A0A699TF39_TANCI</name>
<evidence type="ECO:0000256" key="1">
    <source>
        <dbReference type="SAM" id="Coils"/>
    </source>
</evidence>
<feature type="non-terminal residue" evidence="2">
    <location>
        <position position="163"/>
    </location>
</feature>
<accession>A0A699TF39</accession>
<keyword evidence="1" id="KW-0175">Coiled coil</keyword>
<evidence type="ECO:0008006" key="3">
    <source>
        <dbReference type="Google" id="ProtNLM"/>
    </source>
</evidence>
<proteinExistence type="predicted"/>
<gene>
    <name evidence="2" type="ORF">Tci_879987</name>
</gene>
<dbReference type="AlphaFoldDB" id="A0A699TF39"/>
<evidence type="ECO:0000313" key="2">
    <source>
        <dbReference type="EMBL" id="GFD08018.1"/>
    </source>
</evidence>
<feature type="coiled-coil region" evidence="1">
    <location>
        <begin position="47"/>
        <end position="74"/>
    </location>
</feature>
<reference evidence="2" key="1">
    <citation type="journal article" date="2019" name="Sci. Rep.">
        <title>Draft genome of Tanacetum cinerariifolium, the natural source of mosquito coil.</title>
        <authorList>
            <person name="Yamashiro T."/>
            <person name="Shiraishi A."/>
            <person name="Satake H."/>
            <person name="Nakayama K."/>
        </authorList>
    </citation>
    <scope>NUCLEOTIDE SEQUENCE</scope>
</reference>
<protein>
    <recommendedName>
        <fullName evidence="3">CCHC-type domain-containing protein</fullName>
    </recommendedName>
</protein>
<dbReference type="EMBL" id="BKCJ011235360">
    <property type="protein sequence ID" value="GFD08018.1"/>
    <property type="molecule type" value="Genomic_DNA"/>
</dbReference>
<feature type="non-terminal residue" evidence="2">
    <location>
        <position position="1"/>
    </location>
</feature>
<comment type="caution">
    <text evidence="2">The sequence shown here is derived from an EMBL/GenBank/DDBJ whole genome shotgun (WGS) entry which is preliminary data.</text>
</comment>